<dbReference type="PANTHER" id="PTHR31548">
    <property type="entry name" value="CLARIN"/>
    <property type="match status" value="1"/>
</dbReference>
<evidence type="ECO:0000256" key="6">
    <source>
        <dbReference type="SAM" id="Phobius"/>
    </source>
</evidence>
<comment type="subcellular location">
    <subcellularLocation>
        <location evidence="1">Membrane</location>
        <topology evidence="1">Multi-pass membrane protein</topology>
    </subcellularLocation>
</comment>
<evidence type="ECO:0000313" key="7">
    <source>
        <dbReference type="EMBL" id="CAL8078305.1"/>
    </source>
</evidence>
<sequence>MSGLAFRRGMTFVSFITCCAALALLLAALSTQHWIVARAHRKTNNANLPNPSEGRIHLGLFYGRKNLNVGYGWRPSDINVIETLNNDRNFMSYGLWVATIGCVCLAILFAVFSAVFALVNTATTPVEAITGIPGLYLWNTCALACNLGSLVTWGIQYHLKLRHNVLPIEDRKNTWTSEGLAVLGYSFWFVVGAAIIHILNIVLIFLGAHQTRRDRHKMHKPIQEEKTNGAIMLY</sequence>
<evidence type="ECO:0000256" key="4">
    <source>
        <dbReference type="ARBA" id="ARBA00022989"/>
    </source>
</evidence>
<keyword evidence="8" id="KW-1185">Reference proteome</keyword>
<feature type="transmembrane region" description="Helical" evidence="6">
    <location>
        <begin position="185"/>
        <end position="208"/>
    </location>
</feature>
<reference evidence="7 8" key="1">
    <citation type="submission" date="2024-08" db="EMBL/GenBank/DDBJ databases">
        <authorList>
            <person name="Cucini C."/>
            <person name="Frati F."/>
        </authorList>
    </citation>
    <scope>NUCLEOTIDE SEQUENCE [LARGE SCALE GENOMIC DNA]</scope>
</reference>
<dbReference type="Pfam" id="PF25807">
    <property type="entry name" value="Clarin-2"/>
    <property type="match status" value="1"/>
</dbReference>
<comment type="similarity">
    <text evidence="2">Belongs to the clarin family.</text>
</comment>
<accession>A0ABP1PYA4</accession>
<proteinExistence type="inferred from homology"/>
<comment type="caution">
    <text evidence="7">The sequence shown here is derived from an EMBL/GenBank/DDBJ whole genome shotgun (WGS) entry which is preliminary data.</text>
</comment>
<dbReference type="Gene3D" id="1.20.140.150">
    <property type="match status" value="1"/>
</dbReference>
<evidence type="ECO:0000256" key="3">
    <source>
        <dbReference type="ARBA" id="ARBA00022692"/>
    </source>
</evidence>
<feature type="transmembrane region" description="Helical" evidence="6">
    <location>
        <begin position="135"/>
        <end position="155"/>
    </location>
</feature>
<evidence type="ECO:0000256" key="1">
    <source>
        <dbReference type="ARBA" id="ARBA00004141"/>
    </source>
</evidence>
<gene>
    <name evidence="7" type="ORF">ODALV1_LOCUS4058</name>
</gene>
<organism evidence="7 8">
    <name type="scientific">Orchesella dallaii</name>
    <dbReference type="NCBI Taxonomy" id="48710"/>
    <lineage>
        <taxon>Eukaryota</taxon>
        <taxon>Metazoa</taxon>
        <taxon>Ecdysozoa</taxon>
        <taxon>Arthropoda</taxon>
        <taxon>Hexapoda</taxon>
        <taxon>Collembola</taxon>
        <taxon>Entomobryomorpha</taxon>
        <taxon>Entomobryoidea</taxon>
        <taxon>Orchesellidae</taxon>
        <taxon>Orchesellinae</taxon>
        <taxon>Orchesella</taxon>
    </lineage>
</organism>
<protein>
    <recommendedName>
        <fullName evidence="9">Clarin-3</fullName>
    </recommendedName>
</protein>
<evidence type="ECO:0000256" key="5">
    <source>
        <dbReference type="ARBA" id="ARBA00023136"/>
    </source>
</evidence>
<evidence type="ECO:0008006" key="9">
    <source>
        <dbReference type="Google" id="ProtNLM"/>
    </source>
</evidence>
<evidence type="ECO:0000313" key="8">
    <source>
        <dbReference type="Proteomes" id="UP001642540"/>
    </source>
</evidence>
<keyword evidence="5 6" id="KW-0472">Membrane</keyword>
<dbReference type="EMBL" id="CAXLJM020000013">
    <property type="protein sequence ID" value="CAL8078305.1"/>
    <property type="molecule type" value="Genomic_DNA"/>
</dbReference>
<name>A0ABP1PYA4_9HEXA</name>
<keyword evidence="3 6" id="KW-0812">Transmembrane</keyword>
<feature type="transmembrane region" description="Helical" evidence="6">
    <location>
        <begin position="93"/>
        <end position="123"/>
    </location>
</feature>
<keyword evidence="4 6" id="KW-1133">Transmembrane helix</keyword>
<dbReference type="InterPro" id="IPR026748">
    <property type="entry name" value="Clarin"/>
</dbReference>
<dbReference type="PANTHER" id="PTHR31548:SF1">
    <property type="entry name" value="LD47387P"/>
    <property type="match status" value="1"/>
</dbReference>
<dbReference type="Proteomes" id="UP001642540">
    <property type="component" value="Unassembled WGS sequence"/>
</dbReference>
<evidence type="ECO:0000256" key="2">
    <source>
        <dbReference type="ARBA" id="ARBA00005787"/>
    </source>
</evidence>